<dbReference type="EMBL" id="LUXM01000040">
    <property type="protein sequence ID" value="KZU91516.1"/>
    <property type="molecule type" value="Genomic_DNA"/>
</dbReference>
<dbReference type="InterPro" id="IPR052710">
    <property type="entry name" value="CAAX_protease"/>
</dbReference>
<dbReference type="Proteomes" id="UP000076882">
    <property type="component" value="Unassembled WGS sequence"/>
</dbReference>
<dbReference type="Pfam" id="PF02517">
    <property type="entry name" value="Rce1-like"/>
    <property type="match status" value="1"/>
</dbReference>
<feature type="transmembrane region" description="Helical" evidence="2">
    <location>
        <begin position="184"/>
        <end position="203"/>
    </location>
</feature>
<dbReference type="AlphaFoldDB" id="A0A151G7Z0"/>
<feature type="transmembrane region" description="Helical" evidence="2">
    <location>
        <begin position="43"/>
        <end position="68"/>
    </location>
</feature>
<proteinExistence type="inferred from homology"/>
<comment type="caution">
    <text evidence="4">The sequence shown here is derived from an EMBL/GenBank/DDBJ whole genome shotgun (WGS) entry which is preliminary data.</text>
</comment>
<keyword evidence="4" id="KW-0645">Protease</keyword>
<feature type="domain" description="CAAX prenyl protease 2/Lysostaphin resistance protein A-like" evidence="3">
    <location>
        <begin position="131"/>
        <end position="219"/>
    </location>
</feature>
<feature type="transmembrane region" description="Helical" evidence="2">
    <location>
        <begin position="88"/>
        <end position="110"/>
    </location>
</feature>
<feature type="transmembrane region" description="Helical" evidence="2">
    <location>
        <begin position="12"/>
        <end position="31"/>
    </location>
</feature>
<evidence type="ECO:0000256" key="1">
    <source>
        <dbReference type="ARBA" id="ARBA00009067"/>
    </source>
</evidence>
<dbReference type="KEGG" id="lpb:SH83_05645"/>
<reference evidence="4 5" key="1">
    <citation type="submission" date="2016-03" db="EMBL/GenBank/DDBJ databases">
        <title>Comparative genomics of 54 Lactobacillus plantarum strains reveals genomic uncoupling from niche constraints.</title>
        <authorList>
            <person name="Martino M.E."/>
        </authorList>
    </citation>
    <scope>NUCLEOTIDE SEQUENCE [LARGE SCALE GENOMIC DNA]</scope>
    <source>
        <strain evidence="4 5">19.1</strain>
    </source>
</reference>
<protein>
    <submittedName>
        <fullName evidence="4">Membrane-bound protease CAAX family</fullName>
    </submittedName>
</protein>
<organism evidence="4 5">
    <name type="scientific">Lactiplantibacillus plantarum</name>
    <name type="common">Lactobacillus plantarum</name>
    <dbReference type="NCBI Taxonomy" id="1590"/>
    <lineage>
        <taxon>Bacteria</taxon>
        <taxon>Bacillati</taxon>
        <taxon>Bacillota</taxon>
        <taxon>Bacilli</taxon>
        <taxon>Lactobacillales</taxon>
        <taxon>Lactobacillaceae</taxon>
        <taxon>Lactiplantibacillus</taxon>
    </lineage>
</organism>
<keyword evidence="2" id="KW-0812">Transmembrane</keyword>
<feature type="transmembrane region" description="Helical" evidence="2">
    <location>
        <begin position="131"/>
        <end position="152"/>
    </location>
</feature>
<keyword evidence="2" id="KW-1133">Transmembrane helix</keyword>
<keyword evidence="2" id="KW-0472">Membrane</keyword>
<dbReference type="GO" id="GO:0004175">
    <property type="term" value="F:endopeptidase activity"/>
    <property type="evidence" value="ECO:0007669"/>
    <property type="project" value="UniProtKB-ARBA"/>
</dbReference>
<dbReference type="PANTHER" id="PTHR36435:SF1">
    <property type="entry name" value="CAAX AMINO TERMINAL PROTEASE FAMILY PROTEIN"/>
    <property type="match status" value="1"/>
</dbReference>
<evidence type="ECO:0000256" key="2">
    <source>
        <dbReference type="SAM" id="Phobius"/>
    </source>
</evidence>
<dbReference type="InterPro" id="IPR003675">
    <property type="entry name" value="Rce1/LyrA-like_dom"/>
</dbReference>
<sequence>MEIIDRGLGWLGRVLLTAGLIVGVVIPPMLLKLINQLYRQHQLTAWQITLAGVYLLIFVILALAATALMRHYTGNYQSENLQHHDWQIIGMAYLTILIFEGGFQFINQLLYHQNQTQNNAAIKNLMAGSPLSLWLMALSAVFLTPIVEELIFRGVLTNLFFQQEWLKVGLSGIVFGSLHSSSTLPSFLIYVTMGLVLAIVYRLTRKIRAAIALHFVINSLAITIMLLH</sequence>
<accession>A0A151G7Z0</accession>
<dbReference type="PANTHER" id="PTHR36435">
    <property type="entry name" value="SLR1288 PROTEIN"/>
    <property type="match status" value="1"/>
</dbReference>
<evidence type="ECO:0000313" key="5">
    <source>
        <dbReference type="Proteomes" id="UP000076882"/>
    </source>
</evidence>
<dbReference type="PATRIC" id="fig|1590.144.peg.1165"/>
<name>A0A151G7Z0_LACPN</name>
<comment type="similarity">
    <text evidence="1">Belongs to the UPF0177 family.</text>
</comment>
<feature type="transmembrane region" description="Helical" evidence="2">
    <location>
        <begin position="210"/>
        <end position="227"/>
    </location>
</feature>
<dbReference type="GO" id="GO:0006508">
    <property type="term" value="P:proteolysis"/>
    <property type="evidence" value="ECO:0007669"/>
    <property type="project" value="UniProtKB-KW"/>
</dbReference>
<gene>
    <name evidence="4" type="ORF">Lp19_2802</name>
</gene>
<keyword evidence="4" id="KW-0378">Hydrolase</keyword>
<dbReference type="GO" id="GO:0080120">
    <property type="term" value="P:CAAX-box protein maturation"/>
    <property type="evidence" value="ECO:0007669"/>
    <property type="project" value="UniProtKB-ARBA"/>
</dbReference>
<evidence type="ECO:0000259" key="3">
    <source>
        <dbReference type="Pfam" id="PF02517"/>
    </source>
</evidence>
<evidence type="ECO:0000313" key="4">
    <source>
        <dbReference type="EMBL" id="KZU91516.1"/>
    </source>
</evidence>
<dbReference type="RefSeq" id="WP_033608140.1">
    <property type="nucleotide sequence ID" value="NZ_AP018405.1"/>
</dbReference>